<dbReference type="AlphaFoldDB" id="A0A8T9T132"/>
<dbReference type="RefSeq" id="WP_245095158.1">
    <property type="nucleotide sequence ID" value="NZ_CP095053.1"/>
</dbReference>
<organism evidence="1 2">
    <name type="scientific">Hymenobacter aerilatus</name>
    <dbReference type="NCBI Taxonomy" id="2932251"/>
    <lineage>
        <taxon>Bacteria</taxon>
        <taxon>Pseudomonadati</taxon>
        <taxon>Bacteroidota</taxon>
        <taxon>Cytophagia</taxon>
        <taxon>Cytophagales</taxon>
        <taxon>Hymenobacteraceae</taxon>
        <taxon>Hymenobacter</taxon>
    </lineage>
</organism>
<sequence length="367" mass="41378">MASTPSILGMAALAGLSVVYGPEQFREFILKPVIESPDVAVLFTIRNGVKAKEDVLFVGRFTKITHLDAGCGSVPTTPQIPLDKLTWDPVKLEAWITECADELDKTFLAWGLGLGYERYDLDQALIKVKAADDSDAQAISYWTEFIQDQFIAALKSDIFRIGFFGKKTITAAQLTGGADDVKNYNQVDGVYTQVFEMAASNPAVRVYEIEANTREGQELEPEESLKIFRAVHNKAPRHLKRDPERMMIITDSLAINWSDYRESQNLETSFQLQEEGTTKAKYRNVPLIAVDELDEIIETDFEIAGKKDLPHRVLYTTKRNLQLGFDSYDAATRVAAWFNIETKMNHMRSNFKMDVKVMSYDLVAAAY</sequence>
<reference evidence="1 2" key="1">
    <citation type="submission" date="2022-04" db="EMBL/GenBank/DDBJ databases">
        <title>Hymenobacter sp. isolated from the air.</title>
        <authorList>
            <person name="Won M."/>
            <person name="Lee C.-M."/>
            <person name="Woen H.-Y."/>
            <person name="Kwon S.-W."/>
        </authorList>
    </citation>
    <scope>NUCLEOTIDE SEQUENCE [LARGE SCALE GENOMIC DNA]</scope>
    <source>
        <strain evidence="2">5413 J-13</strain>
    </source>
</reference>
<gene>
    <name evidence="1" type="ORF">MUN82_03890</name>
</gene>
<evidence type="ECO:0000313" key="2">
    <source>
        <dbReference type="Proteomes" id="UP000829925"/>
    </source>
</evidence>
<dbReference type="Proteomes" id="UP000829925">
    <property type="component" value="Chromosome"/>
</dbReference>
<dbReference type="EMBL" id="CP095053">
    <property type="protein sequence ID" value="UOR06240.1"/>
    <property type="molecule type" value="Genomic_DNA"/>
</dbReference>
<evidence type="ECO:0000313" key="1">
    <source>
        <dbReference type="EMBL" id="UOR06240.1"/>
    </source>
</evidence>
<proteinExistence type="predicted"/>
<dbReference type="KEGG" id="haei:MUN82_03890"/>
<keyword evidence="2" id="KW-1185">Reference proteome</keyword>
<accession>A0A8T9T132</accession>
<name>A0A8T9T132_9BACT</name>
<protein>
    <submittedName>
        <fullName evidence="1">Uncharacterized protein</fullName>
    </submittedName>
</protein>